<evidence type="ECO:0000313" key="2">
    <source>
        <dbReference type="EMBL" id="QAY63840.1"/>
    </source>
</evidence>
<sequence>MNVAQPTRCNRPVGLLVLAVVIELVNAGFLSATTTHELNKLLAVVVGIWALTLVGMRIRRRRS</sequence>
<protein>
    <submittedName>
        <fullName evidence="2">Uncharacterized protein</fullName>
    </submittedName>
</protein>
<evidence type="ECO:0000256" key="1">
    <source>
        <dbReference type="SAM" id="Phobius"/>
    </source>
</evidence>
<keyword evidence="1" id="KW-0812">Transmembrane</keyword>
<dbReference type="AlphaFoldDB" id="A0A4P6ELY8"/>
<reference evidence="2 3" key="1">
    <citation type="submission" date="2019-01" db="EMBL/GenBank/DDBJ databases">
        <title>Genome sequencing of strain 2JSPR-7.</title>
        <authorList>
            <person name="Heo J."/>
            <person name="Kim S.-J."/>
            <person name="Kim J.-S."/>
            <person name="Hong S.-B."/>
            <person name="Kwon S.-W."/>
        </authorList>
    </citation>
    <scope>NUCLEOTIDE SEQUENCE [LARGE SCALE GENOMIC DNA]</scope>
    <source>
        <strain evidence="2 3">2JSPR-7</strain>
    </source>
</reference>
<feature type="transmembrane region" description="Helical" evidence="1">
    <location>
        <begin position="38"/>
        <end position="58"/>
    </location>
</feature>
<evidence type="ECO:0000313" key="3">
    <source>
        <dbReference type="Proteomes" id="UP000291758"/>
    </source>
</evidence>
<accession>A0A4P6ELY8</accession>
<dbReference type="Proteomes" id="UP000291758">
    <property type="component" value="Chromosome"/>
</dbReference>
<organism evidence="2 3">
    <name type="scientific">Xylanimonas allomyrinae</name>
    <dbReference type="NCBI Taxonomy" id="2509459"/>
    <lineage>
        <taxon>Bacteria</taxon>
        <taxon>Bacillati</taxon>
        <taxon>Actinomycetota</taxon>
        <taxon>Actinomycetes</taxon>
        <taxon>Micrococcales</taxon>
        <taxon>Promicromonosporaceae</taxon>
        <taxon>Xylanimonas</taxon>
    </lineage>
</organism>
<keyword evidence="1" id="KW-0472">Membrane</keyword>
<gene>
    <name evidence="2" type="ORF">ET495_12020</name>
</gene>
<dbReference type="RefSeq" id="WP_129205000.1">
    <property type="nucleotide sequence ID" value="NZ_CP035495.1"/>
</dbReference>
<keyword evidence="3" id="KW-1185">Reference proteome</keyword>
<proteinExistence type="predicted"/>
<dbReference type="EMBL" id="CP035495">
    <property type="protein sequence ID" value="QAY63840.1"/>
    <property type="molecule type" value="Genomic_DNA"/>
</dbReference>
<feature type="transmembrane region" description="Helical" evidence="1">
    <location>
        <begin position="12"/>
        <end position="32"/>
    </location>
</feature>
<keyword evidence="1" id="KW-1133">Transmembrane helix</keyword>
<name>A0A4P6ELY8_9MICO</name>
<dbReference type="KEGG" id="xyl:ET495_12020"/>